<gene>
    <name evidence="3" type="ORF">HPP92_012655</name>
</gene>
<dbReference type="PANTHER" id="PTHR10566:SF119">
    <property type="entry name" value="OS04G0640500 PROTEIN"/>
    <property type="match status" value="1"/>
</dbReference>
<feature type="transmembrane region" description="Helical" evidence="2">
    <location>
        <begin position="20"/>
        <end position="40"/>
    </location>
</feature>
<evidence type="ECO:0000313" key="3">
    <source>
        <dbReference type="EMBL" id="KAG0477936.1"/>
    </source>
</evidence>
<evidence type="ECO:0000313" key="4">
    <source>
        <dbReference type="Proteomes" id="UP000639772"/>
    </source>
</evidence>
<dbReference type="OrthoDB" id="1929454at2759"/>
<keyword evidence="2" id="KW-1133">Transmembrane helix</keyword>
<proteinExistence type="inferred from homology"/>
<dbReference type="InterPro" id="IPR050154">
    <property type="entry name" value="UbiB_kinase"/>
</dbReference>
<accession>A0A835QQW3</accession>
<dbReference type="PANTHER" id="PTHR10566">
    <property type="entry name" value="CHAPERONE-ACTIVITY OF BC1 COMPLEX CABC1 -RELATED"/>
    <property type="match status" value="1"/>
</dbReference>
<comment type="caution">
    <text evidence="3">The sequence shown here is derived from an EMBL/GenBank/DDBJ whole genome shotgun (WGS) entry which is preliminary data.</text>
</comment>
<comment type="similarity">
    <text evidence="1">Belongs to the protein kinase superfamily. ADCK protein kinase family.</text>
</comment>
<evidence type="ECO:0000256" key="2">
    <source>
        <dbReference type="SAM" id="Phobius"/>
    </source>
</evidence>
<keyword evidence="2" id="KW-0472">Membrane</keyword>
<reference evidence="3 4" key="1">
    <citation type="journal article" date="2020" name="Nat. Food">
        <title>A phased Vanilla planifolia genome enables genetic improvement of flavour and production.</title>
        <authorList>
            <person name="Hasing T."/>
            <person name="Tang H."/>
            <person name="Brym M."/>
            <person name="Khazi F."/>
            <person name="Huang T."/>
            <person name="Chambers A.H."/>
        </authorList>
    </citation>
    <scope>NUCLEOTIDE SEQUENCE [LARGE SCALE GENOMIC DNA]</scope>
    <source>
        <tissue evidence="3">Leaf</tissue>
    </source>
</reference>
<protein>
    <submittedName>
        <fullName evidence="3">Uncharacterized protein</fullName>
    </submittedName>
</protein>
<organism evidence="3 4">
    <name type="scientific">Vanilla planifolia</name>
    <name type="common">Vanilla</name>
    <dbReference type="NCBI Taxonomy" id="51239"/>
    <lineage>
        <taxon>Eukaryota</taxon>
        <taxon>Viridiplantae</taxon>
        <taxon>Streptophyta</taxon>
        <taxon>Embryophyta</taxon>
        <taxon>Tracheophyta</taxon>
        <taxon>Spermatophyta</taxon>
        <taxon>Magnoliopsida</taxon>
        <taxon>Liliopsida</taxon>
        <taxon>Asparagales</taxon>
        <taxon>Orchidaceae</taxon>
        <taxon>Vanilloideae</taxon>
        <taxon>Vanilleae</taxon>
        <taxon>Vanilla</taxon>
    </lineage>
</organism>
<dbReference type="AlphaFoldDB" id="A0A835QQW3"/>
<dbReference type="EMBL" id="JADCNM010000006">
    <property type="protein sequence ID" value="KAG0477936.1"/>
    <property type="molecule type" value="Genomic_DNA"/>
</dbReference>
<sequence>MATEFVTGNSLFKKLNFEEIAGAVGLCLAVVASAASFAWFSSAKARIGQMLTLSCNSFVDSSSTTSSMACSMRAIPWIVGGNRGQHGVSQLRLRRRLLAATAEVAVPGSAVDAFTKYSGYLFENGVLSEAELLDEYDISAISAICRRKSLLVLRRFFQIGTTFGRWFALRYIDGLLERSDEMFQIRASELRMLLVELGPAFVKIAQAVSSRPDVIPPAYLNELSLLQDRITPFQQNLLSA</sequence>
<name>A0A835QQW3_VANPL</name>
<dbReference type="Proteomes" id="UP000639772">
    <property type="component" value="Chromosome 6"/>
</dbReference>
<evidence type="ECO:0000256" key="1">
    <source>
        <dbReference type="ARBA" id="ARBA00009670"/>
    </source>
</evidence>
<keyword evidence="2" id="KW-0812">Transmembrane</keyword>